<feature type="domain" description="CBS" evidence="10">
    <location>
        <begin position="262"/>
        <end position="320"/>
    </location>
</feature>
<evidence type="ECO:0000256" key="6">
    <source>
        <dbReference type="ARBA" id="ARBA00023136"/>
    </source>
</evidence>
<keyword evidence="2 8" id="KW-0812">Transmembrane</keyword>
<evidence type="ECO:0000256" key="2">
    <source>
        <dbReference type="ARBA" id="ARBA00022692"/>
    </source>
</evidence>
<evidence type="ECO:0000256" key="4">
    <source>
        <dbReference type="ARBA" id="ARBA00022989"/>
    </source>
</evidence>
<reference evidence="12 13" key="1">
    <citation type="submission" date="2019-05" db="EMBL/GenBank/DDBJ databases">
        <title>Genome sequences of Thalassotalea litorea 1K03283.</title>
        <authorList>
            <person name="Zhang D."/>
        </authorList>
    </citation>
    <scope>NUCLEOTIDE SEQUENCE [LARGE SCALE GENOMIC DNA]</scope>
    <source>
        <strain evidence="12 13">MCCC 1K03283</strain>
    </source>
</reference>
<dbReference type="GO" id="GO:0005886">
    <property type="term" value="C:plasma membrane"/>
    <property type="evidence" value="ECO:0007669"/>
    <property type="project" value="TreeGrafter"/>
</dbReference>
<protein>
    <submittedName>
        <fullName evidence="12">DUF21 domain-containing protein</fullName>
    </submittedName>
</protein>
<dbReference type="EMBL" id="VCBC01000012">
    <property type="protein sequence ID" value="TLU64101.1"/>
    <property type="molecule type" value="Genomic_DNA"/>
</dbReference>
<dbReference type="CDD" id="cd04590">
    <property type="entry name" value="CBS_pair_CorC_HlyC_assoc"/>
    <property type="match status" value="1"/>
</dbReference>
<dbReference type="Pfam" id="PF01595">
    <property type="entry name" value="CNNM"/>
    <property type="match status" value="1"/>
</dbReference>
<feature type="domain" description="CNNM transmembrane" evidence="11">
    <location>
        <begin position="1"/>
        <end position="178"/>
    </location>
</feature>
<organism evidence="12 13">
    <name type="scientific">Thalassotalea litorea</name>
    <dbReference type="NCBI Taxonomy" id="2020715"/>
    <lineage>
        <taxon>Bacteria</taxon>
        <taxon>Pseudomonadati</taxon>
        <taxon>Pseudomonadota</taxon>
        <taxon>Gammaproteobacteria</taxon>
        <taxon>Alteromonadales</taxon>
        <taxon>Colwelliaceae</taxon>
        <taxon>Thalassotalea</taxon>
    </lineage>
</organism>
<evidence type="ECO:0000259" key="10">
    <source>
        <dbReference type="PROSITE" id="PS51371"/>
    </source>
</evidence>
<name>A0A5R9ILH4_9GAMM</name>
<evidence type="ECO:0000313" key="12">
    <source>
        <dbReference type="EMBL" id="TLU64101.1"/>
    </source>
</evidence>
<evidence type="ECO:0000256" key="3">
    <source>
        <dbReference type="ARBA" id="ARBA00022737"/>
    </source>
</evidence>
<evidence type="ECO:0000256" key="1">
    <source>
        <dbReference type="ARBA" id="ARBA00004141"/>
    </source>
</evidence>
<feature type="transmembrane region" description="Helical" evidence="9">
    <location>
        <begin position="57"/>
        <end position="76"/>
    </location>
</feature>
<gene>
    <name evidence="12" type="ORF">FE810_12375</name>
</gene>
<evidence type="ECO:0000256" key="9">
    <source>
        <dbReference type="SAM" id="Phobius"/>
    </source>
</evidence>
<dbReference type="Gene3D" id="3.10.580.10">
    <property type="entry name" value="CBS-domain"/>
    <property type="match status" value="1"/>
</dbReference>
<feature type="transmembrane region" description="Helical" evidence="9">
    <location>
        <begin position="88"/>
        <end position="107"/>
    </location>
</feature>
<dbReference type="InterPro" id="IPR000644">
    <property type="entry name" value="CBS_dom"/>
</dbReference>
<keyword evidence="4 8" id="KW-1133">Transmembrane helix</keyword>
<dbReference type="Proteomes" id="UP000307790">
    <property type="component" value="Unassembled WGS sequence"/>
</dbReference>
<keyword evidence="13" id="KW-1185">Reference proteome</keyword>
<evidence type="ECO:0000259" key="11">
    <source>
        <dbReference type="PROSITE" id="PS51846"/>
    </source>
</evidence>
<dbReference type="PANTHER" id="PTHR22777">
    <property type="entry name" value="HEMOLYSIN-RELATED"/>
    <property type="match status" value="1"/>
</dbReference>
<evidence type="ECO:0000256" key="7">
    <source>
        <dbReference type="PROSITE-ProRule" id="PRU00703"/>
    </source>
</evidence>
<evidence type="ECO:0000256" key="8">
    <source>
        <dbReference type="PROSITE-ProRule" id="PRU01193"/>
    </source>
</evidence>
<dbReference type="RefSeq" id="WP_138320384.1">
    <property type="nucleotide sequence ID" value="NZ_VCBC01000012.1"/>
</dbReference>
<keyword evidence="3" id="KW-0677">Repeat</keyword>
<sequence length="355" mass="39449">MTLLIVYLCIAIGVSFLCSILEAVLLSITPSFVAEVQHKKSRGYQQLTQAKQNLDQSISSILILNTFAHTMGAAGVGSQALQVFGEKWETLIAFLLTLAILYLSEIIPKTIGAHYWRSLAIPSAIIINFLVKLVYPLVWISGFLTRIFSGAKQPSISREEVLAITTLGQKGGTIATQESLLVQNILKLRDAKTEDILTPRSVVHALSEECTVAEALAAEQTVYFTRIPIYDGSVDNITGLIIKNHLYESERQGKADVRLKDLASPIHRISESFPVLNLLDVFIKRKEHLFLVEDHFGQTAGIVTLEDTIETILGREIVDESDSVEDLQLYAKANYRSRLKAKFNKVNESESDTEE</sequence>
<feature type="transmembrane region" description="Helical" evidence="9">
    <location>
        <begin position="119"/>
        <end position="144"/>
    </location>
</feature>
<dbReference type="OrthoDB" id="9798188at2"/>
<dbReference type="InterPro" id="IPR002550">
    <property type="entry name" value="CNNM"/>
</dbReference>
<dbReference type="AlphaFoldDB" id="A0A5R9ILH4"/>
<keyword evidence="5 7" id="KW-0129">CBS domain</keyword>
<evidence type="ECO:0000256" key="5">
    <source>
        <dbReference type="ARBA" id="ARBA00023122"/>
    </source>
</evidence>
<evidence type="ECO:0000313" key="13">
    <source>
        <dbReference type="Proteomes" id="UP000307790"/>
    </source>
</evidence>
<comment type="caution">
    <text evidence="12">The sequence shown here is derived from an EMBL/GenBank/DDBJ whole genome shotgun (WGS) entry which is preliminary data.</text>
</comment>
<comment type="subcellular location">
    <subcellularLocation>
        <location evidence="1">Membrane</location>
        <topology evidence="1">Multi-pass membrane protein</topology>
    </subcellularLocation>
</comment>
<dbReference type="PROSITE" id="PS51846">
    <property type="entry name" value="CNNM"/>
    <property type="match status" value="1"/>
</dbReference>
<dbReference type="PROSITE" id="PS51371">
    <property type="entry name" value="CBS"/>
    <property type="match status" value="1"/>
</dbReference>
<accession>A0A5R9ILH4</accession>
<dbReference type="PANTHER" id="PTHR22777:SF4">
    <property type="entry name" value="UPF0053 PROTEIN SLL1254"/>
    <property type="match status" value="1"/>
</dbReference>
<dbReference type="InterPro" id="IPR046342">
    <property type="entry name" value="CBS_dom_sf"/>
</dbReference>
<keyword evidence="6 8" id="KW-0472">Membrane</keyword>
<dbReference type="SUPFAM" id="SSF54631">
    <property type="entry name" value="CBS-domain pair"/>
    <property type="match status" value="1"/>
</dbReference>
<dbReference type="InterPro" id="IPR044751">
    <property type="entry name" value="Ion_transp-like_CBS"/>
</dbReference>
<proteinExistence type="predicted"/>